<dbReference type="AlphaFoldDB" id="A0ABD2ZKS1"/>
<gene>
    <name evidence="1" type="ORF">ACH5RR_021626</name>
</gene>
<evidence type="ECO:0000313" key="1">
    <source>
        <dbReference type="EMBL" id="KAL3519037.1"/>
    </source>
</evidence>
<keyword evidence="2" id="KW-1185">Reference proteome</keyword>
<accession>A0ABD2ZKS1</accession>
<comment type="caution">
    <text evidence="1">The sequence shown here is derived from an EMBL/GenBank/DDBJ whole genome shotgun (WGS) entry which is preliminary data.</text>
</comment>
<organism evidence="1 2">
    <name type="scientific">Cinchona calisaya</name>
    <dbReference type="NCBI Taxonomy" id="153742"/>
    <lineage>
        <taxon>Eukaryota</taxon>
        <taxon>Viridiplantae</taxon>
        <taxon>Streptophyta</taxon>
        <taxon>Embryophyta</taxon>
        <taxon>Tracheophyta</taxon>
        <taxon>Spermatophyta</taxon>
        <taxon>Magnoliopsida</taxon>
        <taxon>eudicotyledons</taxon>
        <taxon>Gunneridae</taxon>
        <taxon>Pentapetalae</taxon>
        <taxon>asterids</taxon>
        <taxon>lamiids</taxon>
        <taxon>Gentianales</taxon>
        <taxon>Rubiaceae</taxon>
        <taxon>Cinchonoideae</taxon>
        <taxon>Cinchoneae</taxon>
        <taxon>Cinchona</taxon>
    </lineage>
</organism>
<sequence>MKAWSSMRSSQVALLEPIMGMKILLYLEPTLIPARPEGPPSTHERYAPYYEVYQVYSNDDVCQPLVDALALPQDRRRK</sequence>
<reference evidence="1 2" key="1">
    <citation type="submission" date="2024-11" db="EMBL/GenBank/DDBJ databases">
        <title>A near-complete genome assembly of Cinchona calisaya.</title>
        <authorList>
            <person name="Lian D.C."/>
            <person name="Zhao X.W."/>
            <person name="Wei L."/>
        </authorList>
    </citation>
    <scope>NUCLEOTIDE SEQUENCE [LARGE SCALE GENOMIC DNA]</scope>
    <source>
        <tissue evidence="1">Nenye</tissue>
    </source>
</reference>
<dbReference type="Proteomes" id="UP001630127">
    <property type="component" value="Unassembled WGS sequence"/>
</dbReference>
<proteinExistence type="predicted"/>
<protein>
    <submittedName>
        <fullName evidence="1">Uncharacterized protein</fullName>
    </submittedName>
</protein>
<dbReference type="EMBL" id="JBJUIK010000009">
    <property type="protein sequence ID" value="KAL3519037.1"/>
    <property type="molecule type" value="Genomic_DNA"/>
</dbReference>
<name>A0ABD2ZKS1_9GENT</name>
<evidence type="ECO:0000313" key="2">
    <source>
        <dbReference type="Proteomes" id="UP001630127"/>
    </source>
</evidence>